<dbReference type="InterPro" id="IPR049561">
    <property type="entry name" value="NSUN5_7_fdxn-like"/>
</dbReference>
<keyword evidence="1" id="KW-0949">S-adenosyl-L-methionine</keyword>
<evidence type="ECO:0000259" key="3">
    <source>
        <dbReference type="PROSITE" id="PS51686"/>
    </source>
</evidence>
<dbReference type="PANTHER" id="PTHR14663:SF2">
    <property type="entry name" value="METHYLTRANSFERASE NSUN7-RELATED"/>
    <property type="match status" value="1"/>
</dbReference>
<feature type="compositionally biased region" description="Low complexity" evidence="2">
    <location>
        <begin position="649"/>
        <end position="661"/>
    </location>
</feature>
<evidence type="ECO:0000313" key="4">
    <source>
        <dbReference type="Proteomes" id="UP000515145"/>
    </source>
</evidence>
<keyword evidence="1 5" id="KW-0489">Methyltransferase</keyword>
<dbReference type="Pfam" id="PF21148">
    <property type="entry name" value="NSUN5_fdxn-like"/>
    <property type="match status" value="1"/>
</dbReference>
<dbReference type="Proteomes" id="UP000515145">
    <property type="component" value="Chromosome 10"/>
</dbReference>
<feature type="compositionally biased region" description="Basic residues" evidence="2">
    <location>
        <begin position="572"/>
        <end position="584"/>
    </location>
</feature>
<keyword evidence="1" id="KW-0694">RNA-binding</keyword>
<dbReference type="AlphaFoldDB" id="A0A6P7J752"/>
<dbReference type="GO" id="GO:0003723">
    <property type="term" value="F:RNA binding"/>
    <property type="evidence" value="ECO:0007669"/>
    <property type="project" value="UniProtKB-UniRule"/>
</dbReference>
<dbReference type="InterPro" id="IPR029063">
    <property type="entry name" value="SAM-dependent_MTases_sf"/>
</dbReference>
<dbReference type="InterPro" id="IPR042620">
    <property type="entry name" value="NSUN7"/>
</dbReference>
<dbReference type="Gene3D" id="3.40.50.150">
    <property type="entry name" value="Vaccinia Virus protein VP39"/>
    <property type="match status" value="1"/>
</dbReference>
<keyword evidence="4" id="KW-1185">Reference proteome</keyword>
<dbReference type="PANTHER" id="PTHR14663">
    <property type="entry name" value="METHYLTRANSFERASE NSUN7-RELATED"/>
    <property type="match status" value="1"/>
</dbReference>
<accession>A0A6P7J752</accession>
<feature type="active site" description="Nucleophile" evidence="1">
    <location>
        <position position="466"/>
    </location>
</feature>
<evidence type="ECO:0000256" key="1">
    <source>
        <dbReference type="PROSITE-ProRule" id="PRU01023"/>
    </source>
</evidence>
<comment type="caution">
    <text evidence="1">Lacks conserved residue(s) required for the propagation of feature annotation.</text>
</comment>
<protein>
    <submittedName>
        <fullName evidence="5">Methyltransferase NSUN7</fullName>
    </submittedName>
</protein>
<dbReference type="Gene3D" id="3.30.70.1170">
    <property type="entry name" value="Sun protein, domain 3"/>
    <property type="match status" value="1"/>
</dbReference>
<dbReference type="OrthoDB" id="6817893at2759"/>
<sequence>MGKKKSTKGRLKHTFTSKTRKAGSQIDTSKDQTLLGEPADIDDPTIPPGTWPPSHSQQGYSDMVYLLASVIFQNNHWEKPASHRLVNFGNERDLPLPEVKNKKMQRVAYQLAFSTLTYQDLLEGILIDRHFYLTHPMPDDQMSLVAVMLFDFLDRKFLPRKCHVEEEEIIQEVRDVEKYLIRFKTKLAASLARFRVKHNLLSVECFLPESVKKKQERSSSLLLYAWVNTLRGSLDEVQRVLKNAGFSQAKSIGQLEGKTFCQDPHCEDILVFPAQLKAQLYSTNLLSDYKLIIQDRSRILGPIAVCSLLPEEGDVLMVGCFSGLTVSHTASLILGKHKANSNYQPTVYVCVSHCTDSQREELQLTVSAMGCKNVKLILEVFQSLDSSDKRLQKVCLILLNPKCSLSAISNPVEFILQENEDTGLLQDLSQGSVAQHKLESLVAQQRRDLDYALMLPKVLAVVYSTCSSYLEENEELVRGVLQQVKARSDQGGDPKQAIFRTSPSPFISSDLAKTTEETEHFFTLEPSNHSNGCFLAVLSRQPEPKEAPQDVIARANAKGILDRISSNPVKKNEHRTHTKRMKKPAHTDTSQPHFAARKLSNTHQTKHSDSAVCCGHQESSQGKPKVLPLQPVKNTMSSTLSSSKRESRTSSSSSSSSSSKLGGCIPTKSIARFNAAAFNTTTLHSASPSAVAPVVRSRRAPLEVLKPVVLTLPSAHFPCVFPPQHSRTGFSPSFKSRMPARCSGGLSKDAMDKSHPLF</sequence>
<dbReference type="GO" id="GO:0032259">
    <property type="term" value="P:methylation"/>
    <property type="evidence" value="ECO:0007669"/>
    <property type="project" value="UniProtKB-KW"/>
</dbReference>
<feature type="domain" description="SAM-dependent MTase RsmB/NOP-type" evidence="3">
    <location>
        <begin position="213"/>
        <end position="541"/>
    </location>
</feature>
<reference evidence="5" key="1">
    <citation type="submission" date="2025-08" db="UniProtKB">
        <authorList>
            <consortium name="RefSeq"/>
        </authorList>
    </citation>
    <scope>IDENTIFICATION</scope>
</reference>
<dbReference type="InterPro" id="IPR001678">
    <property type="entry name" value="MeTrfase_RsmB-F_NOP2_dom"/>
</dbReference>
<proteinExistence type="inferred from homology"/>
<evidence type="ECO:0000256" key="2">
    <source>
        <dbReference type="SAM" id="MobiDB-lite"/>
    </source>
</evidence>
<keyword evidence="1" id="KW-0808">Transferase</keyword>
<dbReference type="PROSITE" id="PS51686">
    <property type="entry name" value="SAM_MT_RSMB_NOP"/>
    <property type="match status" value="1"/>
</dbReference>
<dbReference type="SUPFAM" id="SSF53335">
    <property type="entry name" value="S-adenosyl-L-methionine-dependent methyltransferases"/>
    <property type="match status" value="1"/>
</dbReference>
<gene>
    <name evidence="5" type="primary">LOC114442799</name>
</gene>
<organism evidence="4 5">
    <name type="scientific">Parambassis ranga</name>
    <name type="common">Indian glassy fish</name>
    <dbReference type="NCBI Taxonomy" id="210632"/>
    <lineage>
        <taxon>Eukaryota</taxon>
        <taxon>Metazoa</taxon>
        <taxon>Chordata</taxon>
        <taxon>Craniata</taxon>
        <taxon>Vertebrata</taxon>
        <taxon>Euteleostomi</taxon>
        <taxon>Actinopterygii</taxon>
        <taxon>Neopterygii</taxon>
        <taxon>Teleostei</taxon>
        <taxon>Neoteleostei</taxon>
        <taxon>Acanthomorphata</taxon>
        <taxon>Ovalentaria</taxon>
        <taxon>Ambassidae</taxon>
        <taxon>Parambassis</taxon>
    </lineage>
</organism>
<dbReference type="GO" id="GO:0008168">
    <property type="term" value="F:methyltransferase activity"/>
    <property type="evidence" value="ECO:0007669"/>
    <property type="project" value="UniProtKB-KW"/>
</dbReference>
<feature type="region of interest" description="Disordered" evidence="2">
    <location>
        <begin position="1"/>
        <end position="55"/>
    </location>
</feature>
<dbReference type="InParanoid" id="A0A6P7J752"/>
<name>A0A6P7J752_9TELE</name>
<dbReference type="GeneID" id="114442799"/>
<dbReference type="RefSeq" id="XP_028272400.1">
    <property type="nucleotide sequence ID" value="XM_028416599.1"/>
</dbReference>
<feature type="region of interest" description="Disordered" evidence="2">
    <location>
        <begin position="568"/>
        <end position="662"/>
    </location>
</feature>
<comment type="similarity">
    <text evidence="1">Belongs to the class I-like SAM-binding methyltransferase superfamily. RsmB/NOP family.</text>
</comment>
<feature type="compositionally biased region" description="Basic residues" evidence="2">
    <location>
        <begin position="1"/>
        <end position="21"/>
    </location>
</feature>
<evidence type="ECO:0000313" key="5">
    <source>
        <dbReference type="RefSeq" id="XP_028272400.1"/>
    </source>
</evidence>